<comment type="caution">
    <text evidence="4">The sequence shown here is derived from an EMBL/GenBank/DDBJ whole genome shotgun (WGS) entry which is preliminary data.</text>
</comment>
<sequence length="701" mass="78954">MWFRILALFGTAVVSISCNEIPDGTKCYDCNYDPTLVPEKTEDDFDWAAKSDRGYPRCSLHPSVDVSLVADTLCQGMCFIRKDTNGLVYRGCADPWNLPYHVDTSVNCTRKDDGSIWWFCTGTHCNRGTFGHDDICPGSYDGYQNDVPAVLYAKENGQNTRMKIGNAASNSGLAYGSVLSKEDRNKLDPYVIMESGWDAYRNELEPKKGNRDDSYVEPPATVASGAGYHSGVQGMYVYKPPVSVNIYRMPMLKNPKFAEHYRSLVPSPSLRITNSFGPPEHLKSSVQTGKKSSPNNQNHKSWEGDEYSVSYGQKSAKSADQVKSSYIASKSWYEQQPAKSFQPTKSMIPKSAPSYGKSADSHLYVLAYDPKKRHSRGHTKSISSIHPKSGYVPAPERSYTHQPWIIRQQKSPATYYKTERMLQPSKQYQPAQMSYRQNTYEQAMNAQQSQSNSQQSHAKSSESEASWLEPERVSQQLFQKWRNSQRQSQAFSKNWKASETSSQQFDLNGKNLLQRSSVEWKKSQKKSSQTNMKDQEVYRSNINWYEGPEKSSLLAGNVYGSGVNTYRDNKAPAQVLQSLPVETAKLNFVKAKQLPDYKSANFGDFWYENYYRGDKSGYSDLPVTEVNPCNDDCSGNPSGLYPHPSNSDWFIQCGAGVADSGSYCSCCRPNYLRCPDGTLFDVNTRVCSMIQDSEYGYKPVV</sequence>
<feature type="region of interest" description="Disordered" evidence="1">
    <location>
        <begin position="272"/>
        <end position="304"/>
    </location>
</feature>
<evidence type="ECO:0000259" key="3">
    <source>
        <dbReference type="Pfam" id="PF01607"/>
    </source>
</evidence>
<gene>
    <name evidence="4" type="ORF">LSH36_261g01040</name>
</gene>
<proteinExistence type="predicted"/>
<dbReference type="InterPro" id="IPR036508">
    <property type="entry name" value="Chitin-bd_dom_sf"/>
</dbReference>
<accession>A0AAD9N2T6</accession>
<feature type="region of interest" description="Disordered" evidence="1">
    <location>
        <begin position="442"/>
        <end position="470"/>
    </location>
</feature>
<dbReference type="PROSITE" id="PS51257">
    <property type="entry name" value="PROKAR_LIPOPROTEIN"/>
    <property type="match status" value="1"/>
</dbReference>
<evidence type="ECO:0000313" key="4">
    <source>
        <dbReference type="EMBL" id="KAK2154660.1"/>
    </source>
</evidence>
<dbReference type="InterPro" id="IPR002557">
    <property type="entry name" value="Chitin-bd_dom"/>
</dbReference>
<feature type="signal peptide" evidence="2">
    <location>
        <begin position="1"/>
        <end position="18"/>
    </location>
</feature>
<reference evidence="4" key="1">
    <citation type="journal article" date="2023" name="Mol. Biol. Evol.">
        <title>Third-Generation Sequencing Reveals the Adaptive Role of the Epigenome in Three Deep-Sea Polychaetes.</title>
        <authorList>
            <person name="Perez M."/>
            <person name="Aroh O."/>
            <person name="Sun Y."/>
            <person name="Lan Y."/>
            <person name="Juniper S.K."/>
            <person name="Young C.R."/>
            <person name="Angers B."/>
            <person name="Qian P.Y."/>
        </authorList>
    </citation>
    <scope>NUCLEOTIDE SEQUENCE</scope>
    <source>
        <strain evidence="4">P08H-3</strain>
    </source>
</reference>
<feature type="domain" description="Chitin-binding type-2" evidence="3">
    <location>
        <begin position="633"/>
        <end position="689"/>
    </location>
</feature>
<protein>
    <recommendedName>
        <fullName evidence="3">Chitin-binding type-2 domain-containing protein</fullName>
    </recommendedName>
</protein>
<evidence type="ECO:0000256" key="2">
    <source>
        <dbReference type="SAM" id="SignalP"/>
    </source>
</evidence>
<feature type="region of interest" description="Disordered" evidence="1">
    <location>
        <begin position="372"/>
        <end position="396"/>
    </location>
</feature>
<dbReference type="GO" id="GO:0005576">
    <property type="term" value="C:extracellular region"/>
    <property type="evidence" value="ECO:0007669"/>
    <property type="project" value="InterPro"/>
</dbReference>
<organism evidence="4 5">
    <name type="scientific">Paralvinella palmiformis</name>
    <dbReference type="NCBI Taxonomy" id="53620"/>
    <lineage>
        <taxon>Eukaryota</taxon>
        <taxon>Metazoa</taxon>
        <taxon>Spiralia</taxon>
        <taxon>Lophotrochozoa</taxon>
        <taxon>Annelida</taxon>
        <taxon>Polychaeta</taxon>
        <taxon>Sedentaria</taxon>
        <taxon>Canalipalpata</taxon>
        <taxon>Terebellida</taxon>
        <taxon>Terebelliformia</taxon>
        <taxon>Alvinellidae</taxon>
        <taxon>Paralvinella</taxon>
    </lineage>
</organism>
<name>A0AAD9N2T6_9ANNE</name>
<dbReference type="Proteomes" id="UP001208570">
    <property type="component" value="Unassembled WGS sequence"/>
</dbReference>
<evidence type="ECO:0000256" key="1">
    <source>
        <dbReference type="SAM" id="MobiDB-lite"/>
    </source>
</evidence>
<dbReference type="SUPFAM" id="SSF57625">
    <property type="entry name" value="Invertebrate chitin-binding proteins"/>
    <property type="match status" value="1"/>
</dbReference>
<evidence type="ECO:0000313" key="5">
    <source>
        <dbReference type="Proteomes" id="UP001208570"/>
    </source>
</evidence>
<feature type="compositionally biased region" description="Polar residues" evidence="1">
    <location>
        <begin position="284"/>
        <end position="299"/>
    </location>
</feature>
<dbReference type="GO" id="GO:0008061">
    <property type="term" value="F:chitin binding"/>
    <property type="evidence" value="ECO:0007669"/>
    <property type="project" value="InterPro"/>
</dbReference>
<dbReference type="EMBL" id="JAODUP010000261">
    <property type="protein sequence ID" value="KAK2154660.1"/>
    <property type="molecule type" value="Genomic_DNA"/>
</dbReference>
<dbReference type="Pfam" id="PF01607">
    <property type="entry name" value="CBM_14"/>
    <property type="match status" value="1"/>
</dbReference>
<feature type="compositionally biased region" description="Low complexity" evidence="1">
    <location>
        <begin position="442"/>
        <end position="466"/>
    </location>
</feature>
<dbReference type="AlphaFoldDB" id="A0AAD9N2T6"/>
<keyword evidence="5" id="KW-1185">Reference proteome</keyword>
<keyword evidence="2" id="KW-0732">Signal</keyword>
<feature type="chain" id="PRO_5041959652" description="Chitin-binding type-2 domain-containing protein" evidence="2">
    <location>
        <begin position="19"/>
        <end position="701"/>
    </location>
</feature>